<keyword evidence="4 7" id="KW-0812">Transmembrane</keyword>
<organism evidence="8 9">
    <name type="scientific">Ascoidea rubescens DSM 1968</name>
    <dbReference type="NCBI Taxonomy" id="1344418"/>
    <lineage>
        <taxon>Eukaryota</taxon>
        <taxon>Fungi</taxon>
        <taxon>Dikarya</taxon>
        <taxon>Ascomycota</taxon>
        <taxon>Saccharomycotina</taxon>
        <taxon>Saccharomycetes</taxon>
        <taxon>Ascoideaceae</taxon>
        <taxon>Ascoidea</taxon>
    </lineage>
</organism>
<dbReference type="STRING" id="1344418.A0A1D2VAD4"/>
<evidence type="ECO:0000313" key="8">
    <source>
        <dbReference type="EMBL" id="ODV58614.1"/>
    </source>
</evidence>
<protein>
    <recommendedName>
        <fullName evidence="7">Solute carrier family 40 member</fullName>
    </recommendedName>
</protein>
<comment type="caution">
    <text evidence="7">Lacks conserved residue(s) required for the propagation of feature annotation.</text>
</comment>
<accession>A0A1D2VAD4</accession>
<evidence type="ECO:0000256" key="5">
    <source>
        <dbReference type="ARBA" id="ARBA00022989"/>
    </source>
</evidence>
<evidence type="ECO:0000313" key="9">
    <source>
        <dbReference type="Proteomes" id="UP000095038"/>
    </source>
</evidence>
<dbReference type="Proteomes" id="UP000095038">
    <property type="component" value="Unassembled WGS sequence"/>
</dbReference>
<proteinExistence type="inferred from homology"/>
<dbReference type="AlphaFoldDB" id="A0A1D2VAD4"/>
<keyword evidence="5 7" id="KW-1133">Transmembrane helix</keyword>
<gene>
    <name evidence="8" type="ORF">ASCRUDRAFT_72541</name>
</gene>
<name>A0A1D2VAD4_9ASCO</name>
<feature type="transmembrane region" description="Helical" evidence="7">
    <location>
        <begin position="84"/>
        <end position="105"/>
    </location>
</feature>
<sequence>MTSTSPKKKNDAENLETQPLLTSTSNIHGTIDQNDTDRLSVIHEIKKKLYISHFLYVWNARVYEFGIILFIVDLFPQTLLPSSLFALCCSLTSIIFSTSIATIVNNGERLHVVRETIFIQRSSVILSTFSILLTHIIPKLARYKVIVLIVVIICGGIEKLCALANKISIQRDWLVHIAEEGNEGFLVELNTQMRSIDLFSKLLGPTFIALVIGFTSIKISLVFIIVSFLVSNPIEYYAIARVYYLVPELQKPKRKQVIVYDNQENYESLDQSENSNQSPILKKKSKSQFITNLKVFSSSTMCLPTISYALLYLTVLSFGNSTIAYLLSFPSINDELVGILRAISSIFELSSTVIFPPVNKNFGLINTGLISLVSQFTSLIPILTSFLLSYKYSYKILCICIPFSRLGLWGYDLSIQNMIQIYVNDDERAGFTAIEESIISLCELSGYAVTMVFHKPSQFHWPAYISVGSIGLAALLYITFFLKYKAGKIQL</sequence>
<evidence type="ECO:0000256" key="6">
    <source>
        <dbReference type="ARBA" id="ARBA00023136"/>
    </source>
</evidence>
<dbReference type="EMBL" id="KV454491">
    <property type="protein sequence ID" value="ODV58614.1"/>
    <property type="molecule type" value="Genomic_DNA"/>
</dbReference>
<feature type="transmembrane region" description="Helical" evidence="7">
    <location>
        <begin position="143"/>
        <end position="164"/>
    </location>
</feature>
<dbReference type="PANTHER" id="PTHR11660:SF57">
    <property type="entry name" value="SOLUTE CARRIER FAMILY 40 MEMBER"/>
    <property type="match status" value="1"/>
</dbReference>
<evidence type="ECO:0000256" key="3">
    <source>
        <dbReference type="ARBA" id="ARBA00022448"/>
    </source>
</evidence>
<evidence type="ECO:0000256" key="4">
    <source>
        <dbReference type="ARBA" id="ARBA00022692"/>
    </source>
</evidence>
<dbReference type="Gene3D" id="1.20.1250.20">
    <property type="entry name" value="MFS general substrate transporter like domains"/>
    <property type="match status" value="1"/>
</dbReference>
<dbReference type="OrthoDB" id="648861at2759"/>
<dbReference type="InParanoid" id="A0A1D2VAD4"/>
<dbReference type="InterPro" id="IPR009716">
    <property type="entry name" value="Ferroportin-1"/>
</dbReference>
<keyword evidence="3 7" id="KW-0813">Transport</keyword>
<dbReference type="GO" id="GO:0016020">
    <property type="term" value="C:membrane"/>
    <property type="evidence" value="ECO:0007669"/>
    <property type="project" value="UniProtKB-SubCell"/>
</dbReference>
<dbReference type="PANTHER" id="PTHR11660">
    <property type="entry name" value="SOLUTE CARRIER FAMILY 40 MEMBER"/>
    <property type="match status" value="1"/>
</dbReference>
<keyword evidence="7" id="KW-0406">Ion transport</keyword>
<dbReference type="SUPFAM" id="SSF103473">
    <property type="entry name" value="MFS general substrate transporter"/>
    <property type="match status" value="1"/>
</dbReference>
<evidence type="ECO:0000256" key="7">
    <source>
        <dbReference type="RuleBase" id="RU365065"/>
    </source>
</evidence>
<evidence type="ECO:0000256" key="1">
    <source>
        <dbReference type="ARBA" id="ARBA00004141"/>
    </source>
</evidence>
<feature type="transmembrane region" description="Helical" evidence="7">
    <location>
        <begin position="339"/>
        <end position="358"/>
    </location>
</feature>
<dbReference type="RefSeq" id="XP_020044921.1">
    <property type="nucleotide sequence ID" value="XM_020192087.1"/>
</dbReference>
<evidence type="ECO:0000256" key="2">
    <source>
        <dbReference type="ARBA" id="ARBA00006279"/>
    </source>
</evidence>
<comment type="similarity">
    <text evidence="2 7">Belongs to the ferroportin (FP) (TC 2.A.100) family. SLC40A subfamily.</text>
</comment>
<feature type="transmembrane region" description="Helical" evidence="7">
    <location>
        <begin position="54"/>
        <end position="72"/>
    </location>
</feature>
<dbReference type="GO" id="GO:0005381">
    <property type="term" value="F:iron ion transmembrane transporter activity"/>
    <property type="evidence" value="ECO:0007669"/>
    <property type="project" value="UniProtKB-UniRule"/>
</dbReference>
<reference evidence="9" key="1">
    <citation type="submission" date="2016-05" db="EMBL/GenBank/DDBJ databases">
        <title>Comparative genomics of biotechnologically important yeasts.</title>
        <authorList>
            <consortium name="DOE Joint Genome Institute"/>
            <person name="Riley R."/>
            <person name="Haridas S."/>
            <person name="Wolfe K.H."/>
            <person name="Lopes M.R."/>
            <person name="Hittinger C.T."/>
            <person name="Goker M."/>
            <person name="Salamov A."/>
            <person name="Wisecaver J."/>
            <person name="Long T.M."/>
            <person name="Aerts A.L."/>
            <person name="Barry K."/>
            <person name="Choi C."/>
            <person name="Clum A."/>
            <person name="Coughlan A.Y."/>
            <person name="Deshpande S."/>
            <person name="Douglass A.P."/>
            <person name="Hanson S.J."/>
            <person name="Klenk H.-P."/>
            <person name="Labutti K."/>
            <person name="Lapidus A."/>
            <person name="Lindquist E."/>
            <person name="Lipzen A."/>
            <person name="Meier-Kolthoff J.P."/>
            <person name="Ohm R.A."/>
            <person name="Otillar R.P."/>
            <person name="Pangilinan J."/>
            <person name="Peng Y."/>
            <person name="Rokas A."/>
            <person name="Rosa C.A."/>
            <person name="Scheuner C."/>
            <person name="Sibirny A.A."/>
            <person name="Slot J.C."/>
            <person name="Stielow J.B."/>
            <person name="Sun H."/>
            <person name="Kurtzman C.P."/>
            <person name="Blackwell M."/>
            <person name="Grigoriev I.V."/>
            <person name="Jeffries T.W."/>
        </authorList>
    </citation>
    <scope>NUCLEOTIDE SEQUENCE [LARGE SCALE GENOMIC DNA]</scope>
    <source>
        <strain evidence="9">DSM 1968</strain>
    </source>
</reference>
<feature type="transmembrane region" description="Helical" evidence="7">
    <location>
        <begin position="461"/>
        <end position="482"/>
    </location>
</feature>
<feature type="transmembrane region" description="Helical" evidence="7">
    <location>
        <begin position="364"/>
        <end position="387"/>
    </location>
</feature>
<keyword evidence="6 7" id="KW-0472">Membrane</keyword>
<dbReference type="InterPro" id="IPR036259">
    <property type="entry name" value="MFS_trans_sf"/>
</dbReference>
<comment type="subcellular location">
    <subcellularLocation>
        <location evidence="1 7">Membrane</location>
        <topology evidence="1 7">Multi-pass membrane protein</topology>
    </subcellularLocation>
</comment>
<keyword evidence="9" id="KW-1185">Reference proteome</keyword>
<feature type="transmembrane region" description="Helical" evidence="7">
    <location>
        <begin position="306"/>
        <end position="327"/>
    </location>
</feature>
<dbReference type="Pfam" id="PF06963">
    <property type="entry name" value="FPN1"/>
    <property type="match status" value="1"/>
</dbReference>
<comment type="function">
    <text evidence="7">May be involved in iron transport and iron homeostasis.</text>
</comment>
<dbReference type="GeneID" id="30965723"/>
<feature type="transmembrane region" description="Helical" evidence="7">
    <location>
        <begin position="202"/>
        <end position="230"/>
    </location>
</feature>